<evidence type="ECO:0000313" key="1">
    <source>
        <dbReference type="EMBL" id="TCK19682.1"/>
    </source>
</evidence>
<proteinExistence type="predicted"/>
<comment type="caution">
    <text evidence="1">The sequence shown here is derived from an EMBL/GenBank/DDBJ whole genome shotgun (WGS) entry which is preliminary data.</text>
</comment>
<dbReference type="Gene3D" id="3.40.50.720">
    <property type="entry name" value="NAD(P)-binding Rossmann-like Domain"/>
    <property type="match status" value="1"/>
</dbReference>
<evidence type="ECO:0008006" key="3">
    <source>
        <dbReference type="Google" id="ProtNLM"/>
    </source>
</evidence>
<sequence>MFPPYSLSCVHTEERTSGCEMTHCQEGTPAVTGRQQHTDKRIMATTDGSWGGLSLTGRLMEGRRGIITGAASANGIGRAAALLLAAHGARLAILDNDEAGARQGASLPNPAIRVASRRIWGFHPRRSQRRRGARCDRRFPAIEVPRASWRARHATFPPAGAPAEGGYAADSVRSRSTLSVASRRKLWLPIPPCEKAIGEIHAGRRICCELYWP</sequence>
<keyword evidence="2" id="KW-1185">Reference proteome</keyword>
<dbReference type="AlphaFoldDB" id="A0A4R1HQQ8"/>
<dbReference type="Proteomes" id="UP000295030">
    <property type="component" value="Unassembled WGS sequence"/>
</dbReference>
<reference evidence="1 2" key="1">
    <citation type="submission" date="2019-03" db="EMBL/GenBank/DDBJ databases">
        <title>Genomic Encyclopedia of Type Strains, Phase IV (KMG-IV): sequencing the most valuable type-strain genomes for metagenomic binning, comparative biology and taxonomic classification.</title>
        <authorList>
            <person name="Goeker M."/>
        </authorList>
    </citation>
    <scope>NUCLEOTIDE SEQUENCE [LARGE SCALE GENOMIC DNA]</scope>
    <source>
        <strain evidence="1 2">DSM 101</strain>
    </source>
</reference>
<evidence type="ECO:0000313" key="2">
    <source>
        <dbReference type="Proteomes" id="UP000295030"/>
    </source>
</evidence>
<name>A0A4R1HQQ8_ANCAQ</name>
<organism evidence="1 2">
    <name type="scientific">Ancylobacter aquaticus</name>
    <dbReference type="NCBI Taxonomy" id="100"/>
    <lineage>
        <taxon>Bacteria</taxon>
        <taxon>Pseudomonadati</taxon>
        <taxon>Pseudomonadota</taxon>
        <taxon>Alphaproteobacteria</taxon>
        <taxon>Hyphomicrobiales</taxon>
        <taxon>Xanthobacteraceae</taxon>
        <taxon>Ancylobacter</taxon>
    </lineage>
</organism>
<protein>
    <recommendedName>
        <fullName evidence="3">SDR family NAD(P)-dependent oxidoreductase</fullName>
    </recommendedName>
</protein>
<dbReference type="InterPro" id="IPR036291">
    <property type="entry name" value="NAD(P)-bd_dom_sf"/>
</dbReference>
<gene>
    <name evidence="1" type="ORF">EV667_4132</name>
</gene>
<accession>A0A4R1HQQ8</accession>
<dbReference type="SUPFAM" id="SSF51735">
    <property type="entry name" value="NAD(P)-binding Rossmann-fold domains"/>
    <property type="match status" value="1"/>
</dbReference>
<dbReference type="EMBL" id="SMFY01000005">
    <property type="protein sequence ID" value="TCK19682.1"/>
    <property type="molecule type" value="Genomic_DNA"/>
</dbReference>